<sequence>MLVLALFSCAEKSNISKKNGITVESIQTFFSSDAHIEEPFLFSSKNGETYLSWIERREDGNSFKYAKWNGNDWTPGNLIAEGDNWFVNWADYPQLATFEDGTLIAFYLEKSGQGTFAYDIKIILSKNGLDWTEAFTLHDDTTQKEHGFVSMSPWGDNMLITWLDGRNTGGGHDQHEHHSHKGQMNLRAALLNSDGSKIDEWLLDDRVCDCCQTSGTITDNGPVVVFRDRSETEIRDIGIVRLEGEQWSQTEPVYMDLWEIAACPVNGPRITSLENIVATAWYSAALDIPTVKVSFSKDHGASFETPIRIDLGKTVGRVDIELINKTTALISWMEEGRIMMRTVSIDKKLGNPITIASSSEKRSSGFPQISKDKDHIWIAWTDDSDAFRKIQTARIPLSDFY</sequence>
<evidence type="ECO:0000313" key="2">
    <source>
        <dbReference type="Proteomes" id="UP001589797"/>
    </source>
</evidence>
<proteinExistence type="predicted"/>
<evidence type="ECO:0000313" key="1">
    <source>
        <dbReference type="EMBL" id="MFC0262544.1"/>
    </source>
</evidence>
<protein>
    <submittedName>
        <fullName evidence="1">Exo-alpha-sialidase</fullName>
    </submittedName>
</protein>
<dbReference type="SUPFAM" id="SSF50939">
    <property type="entry name" value="Sialidases"/>
    <property type="match status" value="1"/>
</dbReference>
<dbReference type="RefSeq" id="WP_382386996.1">
    <property type="nucleotide sequence ID" value="NZ_JBHLWI010000017.1"/>
</dbReference>
<comment type="caution">
    <text evidence="1">The sequence shown here is derived from an EMBL/GenBank/DDBJ whole genome shotgun (WGS) entry which is preliminary data.</text>
</comment>
<gene>
    <name evidence="1" type="ORF">ACFFIP_07585</name>
</gene>
<name>A0ABV6FRP3_9BACT</name>
<organism evidence="1 2">
    <name type="scientific">Fontibacter flavus</name>
    <dbReference type="NCBI Taxonomy" id="654838"/>
    <lineage>
        <taxon>Bacteria</taxon>
        <taxon>Pseudomonadati</taxon>
        <taxon>Bacteroidota</taxon>
        <taxon>Cytophagia</taxon>
        <taxon>Cytophagales</taxon>
        <taxon>Cyclobacteriaceae</taxon>
        <taxon>Fontibacter</taxon>
    </lineage>
</organism>
<reference evidence="1 2" key="1">
    <citation type="submission" date="2024-09" db="EMBL/GenBank/DDBJ databases">
        <authorList>
            <person name="Sun Q."/>
            <person name="Mori K."/>
        </authorList>
    </citation>
    <scope>NUCLEOTIDE SEQUENCE [LARGE SCALE GENOMIC DNA]</scope>
    <source>
        <strain evidence="1 2">CCM 7650</strain>
    </source>
</reference>
<dbReference type="EMBL" id="JBHLWI010000017">
    <property type="protein sequence ID" value="MFC0262544.1"/>
    <property type="molecule type" value="Genomic_DNA"/>
</dbReference>
<dbReference type="InterPro" id="IPR036278">
    <property type="entry name" value="Sialidase_sf"/>
</dbReference>
<dbReference type="Proteomes" id="UP001589797">
    <property type="component" value="Unassembled WGS sequence"/>
</dbReference>
<accession>A0ABV6FRP3</accession>
<keyword evidence="2" id="KW-1185">Reference proteome</keyword>